<evidence type="ECO:0000256" key="2">
    <source>
        <dbReference type="SAM" id="MobiDB-lite"/>
    </source>
</evidence>
<feature type="region of interest" description="Disordered" evidence="2">
    <location>
        <begin position="69"/>
        <end position="90"/>
    </location>
</feature>
<evidence type="ECO:0000313" key="4">
    <source>
        <dbReference type="EMBL" id="RSL18016.1"/>
    </source>
</evidence>
<dbReference type="EMBL" id="RSDW01000001">
    <property type="protein sequence ID" value="RSL18016.1"/>
    <property type="molecule type" value="Genomic_DNA"/>
</dbReference>
<accession>A0A428MM98</accession>
<sequence>MDWSNGMTDTAKPVTLKTLSEHLGLSSATISIVLNNAPGVEAMKLATRERVQEAAARLGYRPNVHARMLGMRSRNSKQVDASQDRGETYRTKIEERMQRLYELEQENAKLKQLVAELRLGNAVRASLE</sequence>
<dbReference type="Proteomes" id="UP000269669">
    <property type="component" value="Unassembled WGS sequence"/>
</dbReference>
<evidence type="ECO:0000259" key="3">
    <source>
        <dbReference type="PROSITE" id="PS50932"/>
    </source>
</evidence>
<dbReference type="SMART" id="SM00354">
    <property type="entry name" value="HTH_LACI"/>
    <property type="match status" value="1"/>
</dbReference>
<proteinExistence type="predicted"/>
<keyword evidence="5" id="KW-1185">Reference proteome</keyword>
<gene>
    <name evidence="4" type="ORF">EDE15_3572</name>
</gene>
<dbReference type="SUPFAM" id="SSF47413">
    <property type="entry name" value="lambda repressor-like DNA-binding domains"/>
    <property type="match status" value="1"/>
</dbReference>
<dbReference type="Pfam" id="PF00356">
    <property type="entry name" value="LacI"/>
    <property type="match status" value="1"/>
</dbReference>
<dbReference type="InterPro" id="IPR000843">
    <property type="entry name" value="HTH_LacI"/>
</dbReference>
<feature type="coiled-coil region" evidence="1">
    <location>
        <begin position="93"/>
        <end position="120"/>
    </location>
</feature>
<dbReference type="CDD" id="cd01392">
    <property type="entry name" value="HTH_LacI"/>
    <property type="match status" value="1"/>
</dbReference>
<organism evidence="4 5">
    <name type="scientific">Edaphobacter aggregans</name>
    <dbReference type="NCBI Taxonomy" id="570835"/>
    <lineage>
        <taxon>Bacteria</taxon>
        <taxon>Pseudomonadati</taxon>
        <taxon>Acidobacteriota</taxon>
        <taxon>Terriglobia</taxon>
        <taxon>Terriglobales</taxon>
        <taxon>Acidobacteriaceae</taxon>
        <taxon>Edaphobacter</taxon>
    </lineage>
</organism>
<evidence type="ECO:0000313" key="5">
    <source>
        <dbReference type="Proteomes" id="UP000269669"/>
    </source>
</evidence>
<protein>
    <submittedName>
        <fullName evidence="4">Regulatory LacI family protein</fullName>
    </submittedName>
</protein>
<keyword evidence="1" id="KW-0175">Coiled coil</keyword>
<reference evidence="4 5" key="1">
    <citation type="submission" date="2018-12" db="EMBL/GenBank/DDBJ databases">
        <title>Sequencing of bacterial isolates from soil warming experiment in Harvard Forest, Massachusetts, USA.</title>
        <authorList>
            <person name="Deangelis K."/>
        </authorList>
    </citation>
    <scope>NUCLEOTIDE SEQUENCE [LARGE SCALE GENOMIC DNA]</scope>
    <source>
        <strain evidence="4 5">EB153</strain>
    </source>
</reference>
<name>A0A428MM98_9BACT</name>
<comment type="caution">
    <text evidence="4">The sequence shown here is derived from an EMBL/GenBank/DDBJ whole genome shotgun (WGS) entry which is preliminary data.</text>
</comment>
<evidence type="ECO:0000256" key="1">
    <source>
        <dbReference type="SAM" id="Coils"/>
    </source>
</evidence>
<feature type="domain" description="HTH lacI-type" evidence="3">
    <location>
        <begin position="14"/>
        <end position="71"/>
    </location>
</feature>
<dbReference type="AlphaFoldDB" id="A0A428MM98"/>
<dbReference type="InterPro" id="IPR010982">
    <property type="entry name" value="Lambda_DNA-bd_dom_sf"/>
</dbReference>
<dbReference type="GO" id="GO:0003677">
    <property type="term" value="F:DNA binding"/>
    <property type="evidence" value="ECO:0007669"/>
    <property type="project" value="InterPro"/>
</dbReference>
<dbReference type="GO" id="GO:0006355">
    <property type="term" value="P:regulation of DNA-templated transcription"/>
    <property type="evidence" value="ECO:0007669"/>
    <property type="project" value="InterPro"/>
</dbReference>
<dbReference type="PROSITE" id="PS50932">
    <property type="entry name" value="HTH_LACI_2"/>
    <property type="match status" value="1"/>
</dbReference>
<dbReference type="Gene3D" id="1.10.260.40">
    <property type="entry name" value="lambda repressor-like DNA-binding domains"/>
    <property type="match status" value="1"/>
</dbReference>